<dbReference type="OrthoDB" id="10021675at2759"/>
<sequence length="880" mass="95185">ALMRQYDLFHAQGEHLLRQTKDMATAAAQPGAAAAALRGPSDARTPLLAKVLRGLVIEVIRRSSARNMLGAAYPAVTSPEGGYLCLPRAGGSYLEALGPDNALDATHASMQGGQGMDEIGDGGLFGGDGLEAETLDELDMAELEDDFLFADPFSSDQALPPFVLEVVAIFRQLLVPPSPHRFTYTVDKEVLRLCIESVLDICMAHIEALTLPDQSDDIDQTTMDSLRMTRIAKASTRGYADGDKGYARHDYLPPWLLDLVSLLVVEPTFEAGEEFTVTAAEMVLSVLDQVITASPPDVSDEDLLHMRRSIVRLFVAALPAPSASHVASTAACVVRYDRLALDRLRLRHFPRVGDGPLSSAGTTAHFLDLFSAALALSRADAVGQCMAVSAGRESASLHFVDGLGGIDGKGGSLSGGAGMKDTAPLWRLREECPVVSMLRAPPISAPRSIYSNFGYAVIFTVADSISARIAPLTTDLDVSTAIRKLISVRSSYSNVDFSARISPVGATLTHPGMPFHDTPMRHYLRVVGNLGATEYAIAVLDSCSVGTDLGDLPEPPSTPYPLPNHASLSSLDGLSAVVCDVRIYDLWVAHGGASSVRRLRTRPELFRVSKAVREMPEATAAFTAEDEKTKLRLSEFVRSGCYLGRYLPPRADLRSAEHYRALRECADYTMEAVGRRGGTSGTPLHLLVRTGDADTLYVAVVNALHRYFRTERNRARPTLSSVSGRPEDIPFQNQGRVWLCPDEDGLTPLELACRLGRRRCAYVLLICPCMAQRVKRDHPLSSSLSLYPDDVPLPVASVPSGHIVSGHYPGGNLTLEFNRYGLWGGKSDGKRSTATGYPAHYIQSQITTASEERLLGLAPDWGPSLLRAAHQACDVFEKHL</sequence>
<accession>A0A9K3GG12</accession>
<proteinExistence type="predicted"/>
<evidence type="ECO:0000313" key="2">
    <source>
        <dbReference type="Proteomes" id="UP000265618"/>
    </source>
</evidence>
<reference evidence="1 2" key="1">
    <citation type="journal article" date="2018" name="PLoS ONE">
        <title>The draft genome of Kipferlia bialata reveals reductive genome evolution in fornicate parasites.</title>
        <authorList>
            <person name="Tanifuji G."/>
            <person name="Takabayashi S."/>
            <person name="Kume K."/>
            <person name="Takagi M."/>
            <person name="Nakayama T."/>
            <person name="Kamikawa R."/>
            <person name="Inagaki Y."/>
            <person name="Hashimoto T."/>
        </authorList>
    </citation>
    <scope>NUCLEOTIDE SEQUENCE [LARGE SCALE GENOMIC DNA]</scope>
    <source>
        <strain evidence="1">NY0173</strain>
    </source>
</reference>
<keyword evidence="2" id="KW-1185">Reference proteome</keyword>
<organism evidence="1 2">
    <name type="scientific">Kipferlia bialata</name>
    <dbReference type="NCBI Taxonomy" id="797122"/>
    <lineage>
        <taxon>Eukaryota</taxon>
        <taxon>Metamonada</taxon>
        <taxon>Carpediemonas-like organisms</taxon>
        <taxon>Kipferlia</taxon>
    </lineage>
</organism>
<evidence type="ECO:0000313" key="1">
    <source>
        <dbReference type="EMBL" id="GIQ81372.1"/>
    </source>
</evidence>
<name>A0A9K3GG12_9EUKA</name>
<feature type="non-terminal residue" evidence="1">
    <location>
        <position position="1"/>
    </location>
</feature>
<protein>
    <submittedName>
        <fullName evidence="1">Uncharacterized protein</fullName>
    </submittedName>
</protein>
<dbReference type="EMBL" id="BDIP01000375">
    <property type="protein sequence ID" value="GIQ81372.1"/>
    <property type="molecule type" value="Genomic_DNA"/>
</dbReference>
<dbReference type="AlphaFoldDB" id="A0A9K3GG12"/>
<dbReference type="Proteomes" id="UP000265618">
    <property type="component" value="Unassembled WGS sequence"/>
</dbReference>
<comment type="caution">
    <text evidence="1">The sequence shown here is derived from an EMBL/GenBank/DDBJ whole genome shotgun (WGS) entry which is preliminary data.</text>
</comment>
<gene>
    <name evidence="1" type="ORF">KIPB_002320</name>
</gene>